<name>A0A6A6WNB8_9PEZI</name>
<dbReference type="EMBL" id="ML996565">
    <property type="protein sequence ID" value="KAF2763576.1"/>
    <property type="molecule type" value="Genomic_DNA"/>
</dbReference>
<dbReference type="AlphaFoldDB" id="A0A6A6WNB8"/>
<proteinExistence type="predicted"/>
<reference evidence="2" key="1">
    <citation type="journal article" date="2020" name="Stud. Mycol.">
        <title>101 Dothideomycetes genomes: a test case for predicting lifestyles and emergence of pathogens.</title>
        <authorList>
            <person name="Haridas S."/>
            <person name="Albert R."/>
            <person name="Binder M."/>
            <person name="Bloem J."/>
            <person name="Labutti K."/>
            <person name="Salamov A."/>
            <person name="Andreopoulos B."/>
            <person name="Baker S."/>
            <person name="Barry K."/>
            <person name="Bills G."/>
            <person name="Bluhm B."/>
            <person name="Cannon C."/>
            <person name="Castanera R."/>
            <person name="Culley D."/>
            <person name="Daum C."/>
            <person name="Ezra D."/>
            <person name="Gonzalez J."/>
            <person name="Henrissat B."/>
            <person name="Kuo A."/>
            <person name="Liang C."/>
            <person name="Lipzen A."/>
            <person name="Lutzoni F."/>
            <person name="Magnuson J."/>
            <person name="Mondo S."/>
            <person name="Nolan M."/>
            <person name="Ohm R."/>
            <person name="Pangilinan J."/>
            <person name="Park H.-J."/>
            <person name="Ramirez L."/>
            <person name="Alfaro M."/>
            <person name="Sun H."/>
            <person name="Tritt A."/>
            <person name="Yoshinaga Y."/>
            <person name="Zwiers L.-H."/>
            <person name="Turgeon B."/>
            <person name="Goodwin S."/>
            <person name="Spatafora J."/>
            <person name="Crous P."/>
            <person name="Grigoriev I."/>
        </authorList>
    </citation>
    <scope>NUCLEOTIDE SEQUENCE</scope>
    <source>
        <strain evidence="2">CBS 121739</strain>
    </source>
</reference>
<feature type="transmembrane region" description="Helical" evidence="1">
    <location>
        <begin position="12"/>
        <end position="30"/>
    </location>
</feature>
<dbReference type="InterPro" id="IPR021848">
    <property type="entry name" value="HODM_asu-like"/>
</dbReference>
<accession>A0A6A6WNB8</accession>
<dbReference type="Proteomes" id="UP000799437">
    <property type="component" value="Unassembled WGS sequence"/>
</dbReference>
<keyword evidence="1" id="KW-1133">Transmembrane helix</keyword>
<keyword evidence="3" id="KW-1185">Reference proteome</keyword>
<keyword evidence="1" id="KW-0812">Transmembrane</keyword>
<organism evidence="2 3">
    <name type="scientific">Pseudovirgaria hyperparasitica</name>
    <dbReference type="NCBI Taxonomy" id="470096"/>
    <lineage>
        <taxon>Eukaryota</taxon>
        <taxon>Fungi</taxon>
        <taxon>Dikarya</taxon>
        <taxon>Ascomycota</taxon>
        <taxon>Pezizomycotina</taxon>
        <taxon>Dothideomycetes</taxon>
        <taxon>Dothideomycetes incertae sedis</taxon>
        <taxon>Acrospermales</taxon>
        <taxon>Acrospermaceae</taxon>
        <taxon>Pseudovirgaria</taxon>
    </lineage>
</organism>
<dbReference type="GeneID" id="54482667"/>
<evidence type="ECO:0000256" key="1">
    <source>
        <dbReference type="SAM" id="Phobius"/>
    </source>
</evidence>
<keyword evidence="1" id="KW-0472">Membrane</keyword>
<protein>
    <recommendedName>
        <fullName evidence="4">HRQ family protein</fullName>
    </recommendedName>
</protein>
<evidence type="ECO:0000313" key="3">
    <source>
        <dbReference type="Proteomes" id="UP000799437"/>
    </source>
</evidence>
<dbReference type="PROSITE" id="PS51257">
    <property type="entry name" value="PROKAR_LIPOPROTEIN"/>
    <property type="match status" value="1"/>
</dbReference>
<dbReference type="RefSeq" id="XP_033606027.1">
    <property type="nucleotide sequence ID" value="XM_033741613.1"/>
</dbReference>
<evidence type="ECO:0000313" key="2">
    <source>
        <dbReference type="EMBL" id="KAF2763576.1"/>
    </source>
</evidence>
<dbReference type="OrthoDB" id="5043642at2759"/>
<sequence>MHLQLDRTFGSSSLLLFACFLVISLSYLGFNRKRRGIILLRLQFYKRRTSGANTPPRSIRPEKAFSTQELSYKNVFPPQRRETLGQIGNELLVNLKKPIAGIVALKDVASNTTCVPLETSIWDTNEVICTPTGFSSDEIKALGDFPDYATLSGVSLPAPYPEFDIDKALPRPYRPFRWPYHQTMSLMKMENNWWIELEHEYASKISQRQKLVAEHGKNVLDYLPGSELACKELMEMVLQFLCARYPHYFSLDVLNMTFHNDILRTKADLRSEHPLHVLLNHVPEDFAITLRDPETGHYYFRAGVICSSLGWNVASKIGLRLDEIHQPIPDYKEKMQFSMDRYFARKPTDRPIQRGSWGLEVDTPLYMPPGDPHEIYRDIQDPTITLSRCHLRVDWQTLRRLPLSAGIVFNFKALFTPIEALRDEPRVPLLLLKVLEEGKESLMKYKNSWHVEHVVCPALREWSAEQARNGKIEQGWEVHTLEESPWFEGWKEKWKRQQGF</sequence>
<dbReference type="Pfam" id="PF11927">
    <property type="entry name" value="HODM_asu-like"/>
    <property type="match status" value="1"/>
</dbReference>
<gene>
    <name evidence="2" type="ORF">EJ05DRAFT_433604</name>
</gene>
<evidence type="ECO:0008006" key="4">
    <source>
        <dbReference type="Google" id="ProtNLM"/>
    </source>
</evidence>